<keyword evidence="3" id="KW-0663">Pyridoxal phosphate</keyword>
<dbReference type="PANTHER" id="PTHR48097:SF5">
    <property type="entry name" value="LOW SPECIFICITY L-THREONINE ALDOLASE"/>
    <property type="match status" value="1"/>
</dbReference>
<dbReference type="GO" id="GO:0006520">
    <property type="term" value="P:amino acid metabolic process"/>
    <property type="evidence" value="ECO:0007669"/>
    <property type="project" value="InterPro"/>
</dbReference>
<dbReference type="Proteomes" id="UP000518887">
    <property type="component" value="Unassembled WGS sequence"/>
</dbReference>
<dbReference type="InterPro" id="IPR015424">
    <property type="entry name" value="PyrdxlP-dep_Trfase"/>
</dbReference>
<evidence type="ECO:0000256" key="1">
    <source>
        <dbReference type="ARBA" id="ARBA00001933"/>
    </source>
</evidence>
<dbReference type="PANTHER" id="PTHR48097">
    <property type="entry name" value="L-THREONINE ALDOLASE-RELATED"/>
    <property type="match status" value="1"/>
</dbReference>
<accession>A0A7W8GB73</accession>
<dbReference type="EMBL" id="JACHFQ010000009">
    <property type="protein sequence ID" value="MBB5227244.1"/>
    <property type="molecule type" value="Genomic_DNA"/>
</dbReference>
<evidence type="ECO:0000259" key="4">
    <source>
        <dbReference type="Pfam" id="PF01212"/>
    </source>
</evidence>
<evidence type="ECO:0000256" key="3">
    <source>
        <dbReference type="ARBA" id="ARBA00022898"/>
    </source>
</evidence>
<dbReference type="Gene3D" id="3.90.1150.10">
    <property type="entry name" value="Aspartate Aminotransferase, domain 1"/>
    <property type="match status" value="1"/>
</dbReference>
<feature type="domain" description="Aromatic amino acid beta-eliminating lyase/threonine aldolase" evidence="4">
    <location>
        <begin position="6"/>
        <end position="245"/>
    </location>
</feature>
<comment type="cofactor">
    <cofactor evidence="1">
        <name>pyridoxal 5'-phosphate</name>
        <dbReference type="ChEBI" id="CHEBI:597326"/>
    </cofactor>
</comment>
<dbReference type="Gene3D" id="3.40.640.10">
    <property type="entry name" value="Type I PLP-dependent aspartate aminotransferase-like (Major domain)"/>
    <property type="match status" value="1"/>
</dbReference>
<dbReference type="RefSeq" id="WP_184661289.1">
    <property type="nucleotide sequence ID" value="NZ_CP031518.1"/>
</dbReference>
<evidence type="ECO:0000256" key="2">
    <source>
        <dbReference type="ARBA" id="ARBA00006966"/>
    </source>
</evidence>
<protein>
    <submittedName>
        <fullName evidence="5">Threonine aldolase</fullName>
        <ecNumber evidence="5">4.1.2.5</ecNumber>
    </submittedName>
</protein>
<keyword evidence="6" id="KW-1185">Reference proteome</keyword>
<reference evidence="5 6" key="1">
    <citation type="submission" date="2020-08" db="EMBL/GenBank/DDBJ databases">
        <title>Genomic Encyclopedia of Type Strains, Phase IV (KMG-IV): sequencing the most valuable type-strain genomes for metagenomic binning, comparative biology and taxonomic classification.</title>
        <authorList>
            <person name="Goeker M."/>
        </authorList>
    </citation>
    <scope>NUCLEOTIDE SEQUENCE [LARGE SCALE GENOMIC DNA]</scope>
    <source>
        <strain evidence="5 6">DSM 103462</strain>
    </source>
</reference>
<organism evidence="5 6">
    <name type="scientific">Treponema ruminis</name>
    <dbReference type="NCBI Taxonomy" id="744515"/>
    <lineage>
        <taxon>Bacteria</taxon>
        <taxon>Pseudomonadati</taxon>
        <taxon>Spirochaetota</taxon>
        <taxon>Spirochaetia</taxon>
        <taxon>Spirochaetales</taxon>
        <taxon>Treponemataceae</taxon>
        <taxon>Treponema</taxon>
    </lineage>
</organism>
<dbReference type="SUPFAM" id="SSF53383">
    <property type="entry name" value="PLP-dependent transferases"/>
    <property type="match status" value="1"/>
</dbReference>
<dbReference type="InterPro" id="IPR015422">
    <property type="entry name" value="PyrdxlP-dep_Trfase_small"/>
</dbReference>
<evidence type="ECO:0000313" key="6">
    <source>
        <dbReference type="Proteomes" id="UP000518887"/>
    </source>
</evidence>
<dbReference type="Pfam" id="PF01212">
    <property type="entry name" value="Beta_elim_lyase"/>
    <property type="match status" value="1"/>
</dbReference>
<dbReference type="GO" id="GO:0004793">
    <property type="term" value="F:threonine aldolase activity"/>
    <property type="evidence" value="ECO:0007669"/>
    <property type="project" value="UniProtKB-EC"/>
</dbReference>
<keyword evidence="5" id="KW-0456">Lyase</keyword>
<sequence>MLSFESDYIEGAHPLILDALVKTNMDSQSGYGADKYTESAKKKLADLCGNPDCQIQFLTGGTQTNQLVIDTMLRQFEGVVAAQTGHVSVHEAGAIEYTGRKVLTLPSHDGKIKACELDSFISDFYADGNCEHMVFPGMVYISHPTEYGTLYSKSELEELSSVCRKNNIPLYMDGARLGYALASRNTDVTLKDIASLCDVFYVGGTKVGALCGEAVVFTRKNMPIHFEHLVKKHGALLAKGRLLGVQFDTLFTDDLYLKLGKNAIDRAEELKSLFAEKGCKFFLDSPTNQQFIILENSKIEKLRQKVKFSFWEKYDDSHTVVRFATSWATTSEKIEELRKILSED</sequence>
<gene>
    <name evidence="5" type="ORF">HNP76_002642</name>
</gene>
<comment type="similarity">
    <text evidence="2">Belongs to the threonine aldolase family.</text>
</comment>
<dbReference type="AlphaFoldDB" id="A0A7W8GB73"/>
<evidence type="ECO:0000313" key="5">
    <source>
        <dbReference type="EMBL" id="MBB5227244.1"/>
    </source>
</evidence>
<proteinExistence type="inferred from homology"/>
<dbReference type="InterPro" id="IPR015421">
    <property type="entry name" value="PyrdxlP-dep_Trfase_major"/>
</dbReference>
<dbReference type="InterPro" id="IPR001597">
    <property type="entry name" value="ArAA_b-elim_lyase/Thr_aldolase"/>
</dbReference>
<name>A0A7W8GB73_9SPIR</name>
<dbReference type="EC" id="4.1.2.5" evidence="5"/>
<comment type="caution">
    <text evidence="5">The sequence shown here is derived from an EMBL/GenBank/DDBJ whole genome shotgun (WGS) entry which is preliminary data.</text>
</comment>